<dbReference type="Proteomes" id="UP000322524">
    <property type="component" value="Unassembled WGS sequence"/>
</dbReference>
<proteinExistence type="predicted"/>
<evidence type="ECO:0000313" key="2">
    <source>
        <dbReference type="Proteomes" id="UP000322524"/>
    </source>
</evidence>
<dbReference type="EMBL" id="VTEV01000015">
    <property type="protein sequence ID" value="TYS60472.1"/>
    <property type="molecule type" value="Genomic_DNA"/>
</dbReference>
<organism evidence="1 2">
    <name type="scientific">Sutcliffiella horikoshii</name>
    <dbReference type="NCBI Taxonomy" id="79883"/>
    <lineage>
        <taxon>Bacteria</taxon>
        <taxon>Bacillati</taxon>
        <taxon>Bacillota</taxon>
        <taxon>Bacilli</taxon>
        <taxon>Bacillales</taxon>
        <taxon>Bacillaceae</taxon>
        <taxon>Sutcliffiella</taxon>
    </lineage>
</organism>
<reference evidence="1 2" key="1">
    <citation type="submission" date="2019-08" db="EMBL/GenBank/DDBJ databases">
        <title>Bacillus genomes from the desert of Cuatro Cienegas, Coahuila.</title>
        <authorList>
            <person name="Olmedo-Alvarez G."/>
        </authorList>
    </citation>
    <scope>NUCLEOTIDE SEQUENCE [LARGE SCALE GENOMIC DNA]</scope>
    <source>
        <strain evidence="1 2">CH28_1T</strain>
    </source>
</reference>
<sequence length="124" mass="13998">MMESIKDYFNTPDSVLLGSKRAKVKKVTPEVFLELMKTIETLPGLILRVAVTPKEHMMETAIIAGEIAMDDLLAITSVLSGIDQDYLRKEAGLSELVDYLTKTYKKNDFFTMIKNVKSLLPKQQ</sequence>
<comment type="caution">
    <text evidence="1">The sequence shown here is derived from an EMBL/GenBank/DDBJ whole genome shotgun (WGS) entry which is preliminary data.</text>
</comment>
<name>A0A5D4SES8_9BACI</name>
<protein>
    <submittedName>
        <fullName evidence="1">Uncharacterized protein</fullName>
    </submittedName>
</protein>
<dbReference type="RefSeq" id="WP_148990178.1">
    <property type="nucleotide sequence ID" value="NZ_VTEV01000015.1"/>
</dbReference>
<accession>A0A5D4SES8</accession>
<gene>
    <name evidence="1" type="ORF">FZC76_21610</name>
</gene>
<dbReference type="OrthoDB" id="2647283at2"/>
<evidence type="ECO:0000313" key="1">
    <source>
        <dbReference type="EMBL" id="TYS60472.1"/>
    </source>
</evidence>
<dbReference type="AlphaFoldDB" id="A0A5D4SES8"/>